<sequence>MVAYKFVFLALGVIGMTSTASGASISRVHLANPLTKRECNLECHGPLEDCESRCNDSKVNKVLVSVCYKNTCYCGYSP</sequence>
<proteinExistence type="predicted"/>
<name>A0A1X2INL5_9FUNG</name>
<keyword evidence="1" id="KW-0732">Signal</keyword>
<gene>
    <name evidence="2" type="ORF">BCR42DRAFT_410078</name>
</gene>
<reference evidence="2 3" key="1">
    <citation type="submission" date="2016-07" db="EMBL/GenBank/DDBJ databases">
        <title>Pervasive Adenine N6-methylation of Active Genes in Fungi.</title>
        <authorList>
            <consortium name="DOE Joint Genome Institute"/>
            <person name="Mondo S.J."/>
            <person name="Dannebaum R.O."/>
            <person name="Kuo R.C."/>
            <person name="Labutti K."/>
            <person name="Haridas S."/>
            <person name="Kuo A."/>
            <person name="Salamov A."/>
            <person name="Ahrendt S.R."/>
            <person name="Lipzen A."/>
            <person name="Sullivan W."/>
            <person name="Andreopoulos W.B."/>
            <person name="Clum A."/>
            <person name="Lindquist E."/>
            <person name="Daum C."/>
            <person name="Ramamoorthy G.K."/>
            <person name="Gryganskyi A."/>
            <person name="Culley D."/>
            <person name="Magnuson J.K."/>
            <person name="James T.Y."/>
            <person name="O'Malley M.A."/>
            <person name="Stajich J.E."/>
            <person name="Spatafora J.W."/>
            <person name="Visel A."/>
            <person name="Grigoriev I.V."/>
        </authorList>
    </citation>
    <scope>NUCLEOTIDE SEQUENCE [LARGE SCALE GENOMIC DNA]</scope>
    <source>
        <strain evidence="2 3">NRRL 1336</strain>
    </source>
</reference>
<dbReference type="AlphaFoldDB" id="A0A1X2INL5"/>
<dbReference type="EMBL" id="MCGE01000007">
    <property type="protein sequence ID" value="ORZ19595.1"/>
    <property type="molecule type" value="Genomic_DNA"/>
</dbReference>
<evidence type="ECO:0008006" key="4">
    <source>
        <dbReference type="Google" id="ProtNLM"/>
    </source>
</evidence>
<dbReference type="Proteomes" id="UP000193560">
    <property type="component" value="Unassembled WGS sequence"/>
</dbReference>
<feature type="signal peptide" evidence="1">
    <location>
        <begin position="1"/>
        <end position="22"/>
    </location>
</feature>
<dbReference type="OrthoDB" id="2271931at2759"/>
<comment type="caution">
    <text evidence="2">The sequence shown here is derived from an EMBL/GenBank/DDBJ whole genome shotgun (WGS) entry which is preliminary data.</text>
</comment>
<accession>A0A1X2INL5</accession>
<protein>
    <recommendedName>
        <fullName evidence="4">Invertebrate defensins family profile domain-containing protein</fullName>
    </recommendedName>
</protein>
<evidence type="ECO:0000313" key="3">
    <source>
        <dbReference type="Proteomes" id="UP000193560"/>
    </source>
</evidence>
<organism evidence="2 3">
    <name type="scientific">Absidia repens</name>
    <dbReference type="NCBI Taxonomy" id="90262"/>
    <lineage>
        <taxon>Eukaryota</taxon>
        <taxon>Fungi</taxon>
        <taxon>Fungi incertae sedis</taxon>
        <taxon>Mucoromycota</taxon>
        <taxon>Mucoromycotina</taxon>
        <taxon>Mucoromycetes</taxon>
        <taxon>Mucorales</taxon>
        <taxon>Cunninghamellaceae</taxon>
        <taxon>Absidia</taxon>
    </lineage>
</organism>
<keyword evidence="3" id="KW-1185">Reference proteome</keyword>
<feature type="chain" id="PRO_5012078042" description="Invertebrate defensins family profile domain-containing protein" evidence="1">
    <location>
        <begin position="23"/>
        <end position="78"/>
    </location>
</feature>
<evidence type="ECO:0000256" key="1">
    <source>
        <dbReference type="SAM" id="SignalP"/>
    </source>
</evidence>
<evidence type="ECO:0000313" key="2">
    <source>
        <dbReference type="EMBL" id="ORZ19595.1"/>
    </source>
</evidence>